<evidence type="ECO:0000256" key="1">
    <source>
        <dbReference type="ARBA" id="ARBA00004123"/>
    </source>
</evidence>
<evidence type="ECO:0000313" key="5">
    <source>
        <dbReference type="EMBL" id="WFD16924.1"/>
    </source>
</evidence>
<comment type="similarity">
    <text evidence="2 4">Belongs to the Mediator complex subunit 11 family.</text>
</comment>
<protein>
    <recommendedName>
        <fullName evidence="4">Mediator of RNA polymerase II transcription subunit 11</fullName>
    </recommendedName>
    <alternativeName>
        <fullName evidence="4">Mediator complex subunit 11</fullName>
    </alternativeName>
</protein>
<dbReference type="GO" id="GO:0006357">
    <property type="term" value="P:regulation of transcription by RNA polymerase II"/>
    <property type="evidence" value="ECO:0007669"/>
    <property type="project" value="InterPro"/>
</dbReference>
<keyword evidence="4" id="KW-0805">Transcription regulation</keyword>
<evidence type="ECO:0000313" key="6">
    <source>
        <dbReference type="Proteomes" id="UP001217582"/>
    </source>
</evidence>
<dbReference type="Proteomes" id="UP001217582">
    <property type="component" value="Chromosome 6"/>
</dbReference>
<dbReference type="EMBL" id="CP119921">
    <property type="protein sequence ID" value="WFD16924.1"/>
    <property type="molecule type" value="Genomic_DNA"/>
</dbReference>
<proteinExistence type="inferred from homology"/>
<evidence type="ECO:0000256" key="2">
    <source>
        <dbReference type="ARBA" id="ARBA00008186"/>
    </source>
</evidence>
<gene>
    <name evidence="4" type="primary">MED11</name>
    <name evidence="5" type="ORF">MARU1_002968</name>
</gene>
<organism evidence="5 6">
    <name type="scientific">Malassezia arunalokei</name>
    <dbReference type="NCBI Taxonomy" id="1514897"/>
    <lineage>
        <taxon>Eukaryota</taxon>
        <taxon>Fungi</taxon>
        <taxon>Dikarya</taxon>
        <taxon>Basidiomycota</taxon>
        <taxon>Ustilaginomycotina</taxon>
        <taxon>Malasseziomycetes</taxon>
        <taxon>Malasseziales</taxon>
        <taxon>Malasseziaceae</taxon>
        <taxon>Malassezia</taxon>
    </lineage>
</organism>
<sequence length="159" mass="16894">MDDARAASPASEAGTADELLDRLLQCDAQLVELLRTASRAMLALSDEAPATSSGDDMTQWFATLHDIQITLRHAAHALRQARLPPILSPAAAQARLRGEVGVAGLSHTQTSSAPYSLSTLRLRESAWRRVAESLAHAHHDTQAPLLASLARGASLATDT</sequence>
<keyword evidence="3 4" id="KW-0539">Nucleus</keyword>
<dbReference type="GO" id="GO:0016592">
    <property type="term" value="C:mediator complex"/>
    <property type="evidence" value="ECO:0007669"/>
    <property type="project" value="InterPro"/>
</dbReference>
<name>A0AAJ5Z6Q8_9BASI</name>
<evidence type="ECO:0000256" key="4">
    <source>
        <dbReference type="RuleBase" id="RU364147"/>
    </source>
</evidence>
<keyword evidence="6" id="KW-1185">Reference proteome</keyword>
<comment type="subcellular location">
    <subcellularLocation>
        <location evidence="1 4">Nucleus</location>
    </subcellularLocation>
</comment>
<reference evidence="5 6" key="1">
    <citation type="submission" date="2023-03" db="EMBL/GenBank/DDBJ databases">
        <title>Mating type loci evolution in Malassezia.</title>
        <authorList>
            <person name="Coelho M.A."/>
        </authorList>
    </citation>
    <scope>NUCLEOTIDE SEQUENCE [LARGE SCALE GENOMIC DNA]</scope>
    <source>
        <strain evidence="5 6">CBS 13387</strain>
    </source>
</reference>
<keyword evidence="4" id="KW-0804">Transcription</keyword>
<dbReference type="InterPro" id="IPR019404">
    <property type="entry name" value="Mediator_Med11"/>
</dbReference>
<comment type="subunit">
    <text evidence="4">Component of the Mediator complex.</text>
</comment>
<dbReference type="Pfam" id="PF10280">
    <property type="entry name" value="Med11"/>
    <property type="match status" value="1"/>
</dbReference>
<dbReference type="AlphaFoldDB" id="A0AAJ5Z6Q8"/>
<comment type="function">
    <text evidence="4">Component of the Mediator complex, a coactivator involved in the regulated transcription of nearly all RNA polymerase II-dependent genes. Mediator functions as a bridge to convey information from gene-specific regulatory proteins to the basal RNA polymerase II transcription machinery. Mediator is recruited to promoters by direct interactions with regulatory proteins and serves as a scaffold for the assembly of a functional pre-initiation complex with RNA polymerase II and the general transcription factors.</text>
</comment>
<dbReference type="GO" id="GO:0003712">
    <property type="term" value="F:transcription coregulator activity"/>
    <property type="evidence" value="ECO:0007669"/>
    <property type="project" value="InterPro"/>
</dbReference>
<accession>A0AAJ5Z6Q8</accession>
<evidence type="ECO:0000256" key="3">
    <source>
        <dbReference type="ARBA" id="ARBA00023242"/>
    </source>
</evidence>
<keyword evidence="4" id="KW-0010">Activator</keyword>